<name>A0A8B9BFY0_9AVES</name>
<accession>A0A8B9BFY0</accession>
<evidence type="ECO:0000313" key="2">
    <source>
        <dbReference type="Proteomes" id="UP000694426"/>
    </source>
</evidence>
<evidence type="ECO:0000313" key="1">
    <source>
        <dbReference type="Ensembl" id="ENSABRP00000003683.1"/>
    </source>
</evidence>
<dbReference type="Ensembl" id="ENSABRT00000005306.1">
    <property type="protein sequence ID" value="ENSABRP00000003683.1"/>
    <property type="gene ID" value="ENSABRG00000003452.1"/>
</dbReference>
<reference evidence="1" key="1">
    <citation type="submission" date="2025-08" db="UniProtKB">
        <authorList>
            <consortium name="Ensembl"/>
        </authorList>
    </citation>
    <scope>IDENTIFICATION</scope>
</reference>
<organism evidence="1 2">
    <name type="scientific">Anser brachyrhynchus</name>
    <name type="common">Pink-footed goose</name>
    <dbReference type="NCBI Taxonomy" id="132585"/>
    <lineage>
        <taxon>Eukaryota</taxon>
        <taxon>Metazoa</taxon>
        <taxon>Chordata</taxon>
        <taxon>Craniata</taxon>
        <taxon>Vertebrata</taxon>
        <taxon>Euteleostomi</taxon>
        <taxon>Archelosauria</taxon>
        <taxon>Archosauria</taxon>
        <taxon>Dinosauria</taxon>
        <taxon>Saurischia</taxon>
        <taxon>Theropoda</taxon>
        <taxon>Coelurosauria</taxon>
        <taxon>Aves</taxon>
        <taxon>Neognathae</taxon>
        <taxon>Galloanserae</taxon>
        <taxon>Anseriformes</taxon>
        <taxon>Anatidae</taxon>
        <taxon>Anserinae</taxon>
        <taxon>Anser</taxon>
    </lineage>
</organism>
<sequence length="115" mass="13080">MEIQRVGHSTLLQGLRTGGLSRSPGAEALVMGEPHTTLLNISERSLEDSPLSDLLKFSNDDWHNSSVTCFKITTMYSLKFSPFTVEREMNLFFSSFENQVHYKKASYAFCNTFIF</sequence>
<dbReference type="Proteomes" id="UP000694426">
    <property type="component" value="Unplaced"/>
</dbReference>
<reference evidence="1" key="2">
    <citation type="submission" date="2025-09" db="UniProtKB">
        <authorList>
            <consortium name="Ensembl"/>
        </authorList>
    </citation>
    <scope>IDENTIFICATION</scope>
</reference>
<protein>
    <submittedName>
        <fullName evidence="1">Uncharacterized protein</fullName>
    </submittedName>
</protein>
<keyword evidence="2" id="KW-1185">Reference proteome</keyword>
<proteinExistence type="predicted"/>
<dbReference type="AlphaFoldDB" id="A0A8B9BFY0"/>